<keyword evidence="2" id="KW-1185">Reference proteome</keyword>
<proteinExistence type="predicted"/>
<gene>
    <name evidence="1" type="ORF">PAXINDRAFT_157309</name>
</gene>
<dbReference type="Proteomes" id="UP000053647">
    <property type="component" value="Unassembled WGS sequence"/>
</dbReference>
<dbReference type="AlphaFoldDB" id="A0A0C9SSR9"/>
<evidence type="ECO:0000313" key="2">
    <source>
        <dbReference type="Proteomes" id="UP000053647"/>
    </source>
</evidence>
<reference evidence="1 2" key="1">
    <citation type="submission" date="2014-06" db="EMBL/GenBank/DDBJ databases">
        <authorList>
            <consortium name="DOE Joint Genome Institute"/>
            <person name="Kuo A."/>
            <person name="Kohler A."/>
            <person name="Nagy L.G."/>
            <person name="Floudas D."/>
            <person name="Copeland A."/>
            <person name="Barry K.W."/>
            <person name="Cichocki N."/>
            <person name="Veneault-Fourrey C."/>
            <person name="LaButti K."/>
            <person name="Lindquist E.A."/>
            <person name="Lipzen A."/>
            <person name="Lundell T."/>
            <person name="Morin E."/>
            <person name="Murat C."/>
            <person name="Sun H."/>
            <person name="Tunlid A."/>
            <person name="Henrissat B."/>
            <person name="Grigoriev I.V."/>
            <person name="Hibbett D.S."/>
            <person name="Martin F."/>
            <person name="Nordberg H.P."/>
            <person name="Cantor M.N."/>
            <person name="Hua S.X."/>
        </authorList>
    </citation>
    <scope>NUCLEOTIDE SEQUENCE [LARGE SCALE GENOMIC DNA]</scope>
    <source>
        <strain evidence="1 2">ATCC 200175</strain>
    </source>
</reference>
<name>A0A0C9SSR9_PAXIN</name>
<dbReference type="OrthoDB" id="3169660at2759"/>
<sequence>MSTIINVKTINRLNGFSLKPLDLSIRFLGHVSLQDIPEHIPIQVSIRLGDEWIDQLCPIVEALPADNMSESADDVSPELFPFLPLPSQFDPYNGLEWQSLAKEIEHWLLQDPALDMTHPGCYILMWELFWMAFVAVFPSFPYGQWPDWDPRIPMDGYFISDWVADLDEPEPTPVPAIVHESVWEQLKAAVDELLSMRITM</sequence>
<reference evidence="2" key="2">
    <citation type="submission" date="2015-01" db="EMBL/GenBank/DDBJ databases">
        <title>Evolutionary Origins and Diversification of the Mycorrhizal Mutualists.</title>
        <authorList>
            <consortium name="DOE Joint Genome Institute"/>
            <consortium name="Mycorrhizal Genomics Consortium"/>
            <person name="Kohler A."/>
            <person name="Kuo A."/>
            <person name="Nagy L.G."/>
            <person name="Floudas D."/>
            <person name="Copeland A."/>
            <person name="Barry K.W."/>
            <person name="Cichocki N."/>
            <person name="Veneault-Fourrey C."/>
            <person name="LaButti K."/>
            <person name="Lindquist E.A."/>
            <person name="Lipzen A."/>
            <person name="Lundell T."/>
            <person name="Morin E."/>
            <person name="Murat C."/>
            <person name="Riley R."/>
            <person name="Ohm R."/>
            <person name="Sun H."/>
            <person name="Tunlid A."/>
            <person name="Henrissat B."/>
            <person name="Grigoriev I.V."/>
            <person name="Hibbett D.S."/>
            <person name="Martin F."/>
        </authorList>
    </citation>
    <scope>NUCLEOTIDE SEQUENCE [LARGE SCALE GENOMIC DNA]</scope>
    <source>
        <strain evidence="2">ATCC 200175</strain>
    </source>
</reference>
<dbReference type="HOGENOM" id="CLU_107692_0_0_1"/>
<dbReference type="EMBL" id="KN819379">
    <property type="protein sequence ID" value="KIJ11469.1"/>
    <property type="molecule type" value="Genomic_DNA"/>
</dbReference>
<organism evidence="1 2">
    <name type="scientific">Paxillus involutus ATCC 200175</name>
    <dbReference type="NCBI Taxonomy" id="664439"/>
    <lineage>
        <taxon>Eukaryota</taxon>
        <taxon>Fungi</taxon>
        <taxon>Dikarya</taxon>
        <taxon>Basidiomycota</taxon>
        <taxon>Agaricomycotina</taxon>
        <taxon>Agaricomycetes</taxon>
        <taxon>Agaricomycetidae</taxon>
        <taxon>Boletales</taxon>
        <taxon>Paxilineae</taxon>
        <taxon>Paxillaceae</taxon>
        <taxon>Paxillus</taxon>
    </lineage>
</organism>
<evidence type="ECO:0000313" key="1">
    <source>
        <dbReference type="EMBL" id="KIJ11469.1"/>
    </source>
</evidence>
<protein>
    <submittedName>
        <fullName evidence="1">Uncharacterized protein</fullName>
    </submittedName>
</protein>
<accession>A0A0C9SSR9</accession>